<keyword evidence="4" id="KW-0812">Transmembrane</keyword>
<feature type="coiled-coil region" evidence="14">
    <location>
        <begin position="290"/>
        <end position="373"/>
    </location>
</feature>
<evidence type="ECO:0000256" key="4">
    <source>
        <dbReference type="ARBA" id="ARBA00022692"/>
    </source>
</evidence>
<dbReference type="Gene3D" id="1.10.238.180">
    <property type="match status" value="1"/>
</dbReference>
<dbReference type="PANTHER" id="PTHR15136:SF5">
    <property type="entry name" value="STROMAL INTERACTION MOLECULE HOMOLOG"/>
    <property type="match status" value="1"/>
</dbReference>
<reference evidence="18" key="1">
    <citation type="submission" date="2025-08" db="UniProtKB">
        <authorList>
            <consortium name="RefSeq"/>
        </authorList>
    </citation>
    <scope>IDENTIFICATION</scope>
    <source>
        <tissue evidence="18">Whole organism</tissue>
    </source>
</reference>
<evidence type="ECO:0000256" key="14">
    <source>
        <dbReference type="SAM" id="Coils"/>
    </source>
</evidence>
<dbReference type="InterPro" id="IPR057835">
    <property type="entry name" value="EF-hand_STIM1/2"/>
</dbReference>
<keyword evidence="8" id="KW-1133">Transmembrane helix</keyword>
<dbReference type="InterPro" id="IPR032393">
    <property type="entry name" value="SOAR_STIM1/2"/>
</dbReference>
<dbReference type="Gene3D" id="1.20.5.340">
    <property type="match status" value="1"/>
</dbReference>
<evidence type="ECO:0000256" key="3">
    <source>
        <dbReference type="ARBA" id="ARBA00022568"/>
    </source>
</evidence>
<dbReference type="GO" id="GO:0005783">
    <property type="term" value="C:endoplasmic reticulum"/>
    <property type="evidence" value="ECO:0007669"/>
    <property type="project" value="TreeGrafter"/>
</dbReference>
<feature type="coiled-coil region" evidence="14">
    <location>
        <begin position="397"/>
        <end position="424"/>
    </location>
</feature>
<dbReference type="Proteomes" id="UP000504606">
    <property type="component" value="Unplaced"/>
</dbReference>
<dbReference type="FunFam" id="1.20.5.340:FF:000033">
    <property type="entry name" value="Stromal interaction molecule"/>
    <property type="match status" value="1"/>
</dbReference>
<gene>
    <name evidence="18" type="primary">LOC113210198</name>
</gene>
<feature type="region of interest" description="Disordered" evidence="15">
    <location>
        <begin position="70"/>
        <end position="89"/>
    </location>
</feature>
<comment type="subcellular location">
    <subcellularLocation>
        <location evidence="13">Endomembrane system</location>
        <topology evidence="13">Single-pass type I membrane protein</topology>
    </subcellularLocation>
</comment>
<keyword evidence="2" id="KW-0597">Phosphoprotein</keyword>
<evidence type="ECO:0000256" key="10">
    <source>
        <dbReference type="ARBA" id="ARBA00023065"/>
    </source>
</evidence>
<dbReference type="AlphaFoldDB" id="A0A6J1SWX7"/>
<name>A0A6J1SWX7_FRAOC</name>
<dbReference type="PROSITE" id="PS50105">
    <property type="entry name" value="SAM_DOMAIN"/>
    <property type="match status" value="1"/>
</dbReference>
<sequence length="729" mass="81677">MSLFKLKTPFLCGTCRWLFLLIVVLGGDFLLCNAQLNFVRQASAPSPSAVSGDPYRGSTLSASVSSLARSTSAPSSSSEGSSSNEPFLDASHGENCNEDIACLTIARNDMQGLEAIKSLHRQLDDDANGNVDLSESDEFLREELKYEQGYEKRQKAFHRNDDMHISVRELWEAWLRSEVHNWTVEQTTEWLASNVELPQYIPTFIHHRVTGALLPRLAVSNMQYLTSTLGIKDPIHKQKIQLKAMDVVLFGPPKDGSHHIKDLVLVTLLVSALTGCWYAYTQNKSSKRHLRRMMKDMESLHKAEQKLENLQKELEQARLDQENVATEKQNLERRLAQECNTSELRTSYSDLEVSQLKTEIETLRNELARAEGELQDRCWAPPHGLQQWLQLTHEIENKSYIKKKISAEKQLQQARDACEKLRKKRSSLVGAFVSTHGRSIDDVDRSIVEARTALNDVTQELQERVLRWKQIELLCGFNIINNSGLQYLESVLYRSTSNGRGFGLRSRMGSSQDDLDDDTCSLYSPSSAGALEAWVREADSSGSEAGRQDIEEDISPTNDTPSNVKTADGSNNVHFLVGGESAWPDMQQKAPQHPLRQDRKDIGPSMIRSQSQDADISLAGAEISPQKIFHSETSLQFRSTVAPTRRLIREASKDSHASSHGSSQGSSHGSSSTPPQGNTEQRLVDEEACSTDSNPALTDDDISRRKKKHKLHFPSLTRRLPKGKTTVIE</sequence>
<evidence type="ECO:0000256" key="11">
    <source>
        <dbReference type="ARBA" id="ARBA00023136"/>
    </source>
</evidence>
<dbReference type="InterPro" id="IPR001660">
    <property type="entry name" value="SAM"/>
</dbReference>
<dbReference type="KEGG" id="foc:113210198"/>
<dbReference type="InterPro" id="IPR013761">
    <property type="entry name" value="SAM/pointed_sf"/>
</dbReference>
<feature type="compositionally biased region" description="Low complexity" evidence="15">
    <location>
        <begin position="70"/>
        <end position="86"/>
    </location>
</feature>
<keyword evidence="3" id="KW-0109">Calcium transport</keyword>
<evidence type="ECO:0000256" key="6">
    <source>
        <dbReference type="ARBA" id="ARBA00022729"/>
    </source>
</evidence>
<keyword evidence="6" id="KW-0732">Signal</keyword>
<feature type="region of interest" description="Disordered" evidence="15">
    <location>
        <begin position="650"/>
        <end position="729"/>
    </location>
</feature>
<keyword evidence="10" id="KW-0406">Ion transport</keyword>
<dbReference type="OrthoDB" id="9986177at2759"/>
<dbReference type="GO" id="GO:0051049">
    <property type="term" value="P:regulation of transport"/>
    <property type="evidence" value="ECO:0007669"/>
    <property type="project" value="UniProtKB-ARBA"/>
</dbReference>
<evidence type="ECO:0000313" key="17">
    <source>
        <dbReference type="Proteomes" id="UP000504606"/>
    </source>
</evidence>
<dbReference type="GO" id="GO:0002115">
    <property type="term" value="P:store-operated calcium entry"/>
    <property type="evidence" value="ECO:0007669"/>
    <property type="project" value="TreeGrafter"/>
</dbReference>
<dbReference type="GeneID" id="113210198"/>
<evidence type="ECO:0000256" key="15">
    <source>
        <dbReference type="SAM" id="MobiDB-lite"/>
    </source>
</evidence>
<evidence type="ECO:0000256" key="8">
    <source>
        <dbReference type="ARBA" id="ARBA00022989"/>
    </source>
</evidence>
<dbReference type="SMART" id="SM00454">
    <property type="entry name" value="SAM"/>
    <property type="match status" value="1"/>
</dbReference>
<dbReference type="FunFam" id="1.10.287.3550:FF:000002">
    <property type="entry name" value="Stromal interaction molecule homolog"/>
    <property type="match status" value="1"/>
</dbReference>
<dbReference type="CDD" id="cd09504">
    <property type="entry name" value="SAM_STIM-1_2-like"/>
    <property type="match status" value="1"/>
</dbReference>
<dbReference type="InterPro" id="IPR037608">
    <property type="entry name" value="STIM1/2"/>
</dbReference>
<evidence type="ECO:0000256" key="9">
    <source>
        <dbReference type="ARBA" id="ARBA00023054"/>
    </source>
</evidence>
<evidence type="ECO:0000256" key="13">
    <source>
        <dbReference type="ARBA" id="ARBA00046288"/>
    </source>
</evidence>
<keyword evidence="12" id="KW-0325">Glycoprotein</keyword>
<proteinExistence type="predicted"/>
<feature type="compositionally biased region" description="Polar residues" evidence="15">
    <location>
        <begin position="555"/>
        <end position="570"/>
    </location>
</feature>
<evidence type="ECO:0000256" key="1">
    <source>
        <dbReference type="ARBA" id="ARBA00022448"/>
    </source>
</evidence>
<dbReference type="PANTHER" id="PTHR15136">
    <property type="entry name" value="STROMAL INTERACTION MOLECULE HOMOLOG"/>
    <property type="match status" value="1"/>
</dbReference>
<organism evidence="17 18">
    <name type="scientific">Frankliniella occidentalis</name>
    <name type="common">Western flower thrips</name>
    <name type="synonym">Euthrips occidentalis</name>
    <dbReference type="NCBI Taxonomy" id="133901"/>
    <lineage>
        <taxon>Eukaryota</taxon>
        <taxon>Metazoa</taxon>
        <taxon>Ecdysozoa</taxon>
        <taxon>Arthropoda</taxon>
        <taxon>Hexapoda</taxon>
        <taxon>Insecta</taxon>
        <taxon>Pterygota</taxon>
        <taxon>Neoptera</taxon>
        <taxon>Paraneoptera</taxon>
        <taxon>Thysanoptera</taxon>
        <taxon>Terebrantia</taxon>
        <taxon>Thripoidea</taxon>
        <taxon>Thripidae</taxon>
        <taxon>Frankliniella</taxon>
    </lineage>
</organism>
<keyword evidence="5" id="KW-0479">Metal-binding</keyword>
<feature type="region of interest" description="Disordered" evidence="15">
    <location>
        <begin position="537"/>
        <end position="570"/>
    </location>
</feature>
<dbReference type="Gene3D" id="1.10.150.50">
    <property type="entry name" value="Transcription Factor, Ets-1"/>
    <property type="match status" value="1"/>
</dbReference>
<evidence type="ECO:0000256" key="5">
    <source>
        <dbReference type="ARBA" id="ARBA00022723"/>
    </source>
</evidence>
<dbReference type="GO" id="GO:0006874">
    <property type="term" value="P:intracellular calcium ion homeostasis"/>
    <property type="evidence" value="ECO:0007669"/>
    <property type="project" value="TreeGrafter"/>
</dbReference>
<dbReference type="Gene3D" id="1.10.287.3550">
    <property type="match status" value="1"/>
</dbReference>
<dbReference type="Pfam" id="PF16533">
    <property type="entry name" value="SOAR"/>
    <property type="match status" value="1"/>
</dbReference>
<feature type="domain" description="SAM" evidence="16">
    <location>
        <begin position="182"/>
        <end position="240"/>
    </location>
</feature>
<dbReference type="SUPFAM" id="SSF47769">
    <property type="entry name" value="SAM/Pointed domain"/>
    <property type="match status" value="1"/>
</dbReference>
<keyword evidence="7" id="KW-0106">Calcium</keyword>
<dbReference type="Pfam" id="PF25578">
    <property type="entry name" value="EF-hand_STIM1"/>
    <property type="match status" value="1"/>
</dbReference>
<evidence type="ECO:0000256" key="2">
    <source>
        <dbReference type="ARBA" id="ARBA00022553"/>
    </source>
</evidence>
<accession>A0A6J1SWX7</accession>
<dbReference type="CTD" id="32556"/>
<evidence type="ECO:0000259" key="16">
    <source>
        <dbReference type="PROSITE" id="PS50105"/>
    </source>
</evidence>
<evidence type="ECO:0000313" key="18">
    <source>
        <dbReference type="RefSeq" id="XP_026283850.1"/>
    </source>
</evidence>
<dbReference type="GO" id="GO:0005886">
    <property type="term" value="C:plasma membrane"/>
    <property type="evidence" value="ECO:0007669"/>
    <property type="project" value="TreeGrafter"/>
</dbReference>
<dbReference type="CDD" id="cd11722">
    <property type="entry name" value="SOAR"/>
    <property type="match status" value="1"/>
</dbReference>
<keyword evidence="9 14" id="KW-0175">Coiled coil</keyword>
<protein>
    <submittedName>
        <fullName evidence="18">Stromal interaction molecule homolog isoform X1</fullName>
    </submittedName>
</protein>
<dbReference type="FunFam" id="1.10.150.50:FF:000009">
    <property type="entry name" value="Stromal interaction molecule 1"/>
    <property type="match status" value="1"/>
</dbReference>
<dbReference type="FunFam" id="1.10.238.180:FF:000001">
    <property type="entry name" value="Stromal interaction molecule 1"/>
    <property type="match status" value="1"/>
</dbReference>
<evidence type="ECO:0000256" key="7">
    <source>
        <dbReference type="ARBA" id="ARBA00022837"/>
    </source>
</evidence>
<dbReference type="GO" id="GO:0005509">
    <property type="term" value="F:calcium ion binding"/>
    <property type="evidence" value="ECO:0007669"/>
    <property type="project" value="TreeGrafter"/>
</dbReference>
<dbReference type="Pfam" id="PF07647">
    <property type="entry name" value="SAM_2"/>
    <property type="match status" value="1"/>
</dbReference>
<evidence type="ECO:0000256" key="12">
    <source>
        <dbReference type="ARBA" id="ARBA00023180"/>
    </source>
</evidence>
<feature type="compositionally biased region" description="Low complexity" evidence="15">
    <location>
        <begin position="658"/>
        <end position="672"/>
    </location>
</feature>
<keyword evidence="1" id="KW-0813">Transport</keyword>
<keyword evidence="17" id="KW-1185">Reference proteome</keyword>
<dbReference type="GO" id="GO:0005246">
    <property type="term" value="F:calcium channel regulator activity"/>
    <property type="evidence" value="ECO:0007669"/>
    <property type="project" value="InterPro"/>
</dbReference>
<dbReference type="RefSeq" id="XP_026283850.1">
    <property type="nucleotide sequence ID" value="XM_026428065.2"/>
</dbReference>
<keyword evidence="11" id="KW-0472">Membrane</keyword>